<protein>
    <submittedName>
        <fullName evidence="2 4">Uncharacterized protein</fullName>
    </submittedName>
</protein>
<dbReference type="EMBL" id="UZAK01037185">
    <property type="protein sequence ID" value="VDP58042.1"/>
    <property type="molecule type" value="Genomic_DNA"/>
</dbReference>
<dbReference type="AlphaFoldDB" id="A0A183KIX3"/>
<proteinExistence type="predicted"/>
<dbReference type="Proteomes" id="UP000279833">
    <property type="component" value="Unassembled WGS sequence"/>
</dbReference>
<sequence>MKQLYDTKKKLAGKNSKPERPVKDKEGRPITEIQQQWDRWVEYFDELLNRPAPTNPPNIEAAHTDRPLDANPPTKEEIEMAIRQINSGKAAGPNNIPAEALKSDIEVNELLRLAPYGCSRRFNREKFLNIQTLVYQYGRAPKLLDSFSISIFTINHVEIMDNICSSQENFRGLVYSELDDLTVNL</sequence>
<evidence type="ECO:0000256" key="1">
    <source>
        <dbReference type="SAM" id="MobiDB-lite"/>
    </source>
</evidence>
<dbReference type="WBParaSite" id="SCUD_0001498201-mRNA-1">
    <property type="protein sequence ID" value="SCUD_0001498201-mRNA-1"/>
    <property type="gene ID" value="SCUD_0001498201"/>
</dbReference>
<reference evidence="2 3" key="2">
    <citation type="submission" date="2018-11" db="EMBL/GenBank/DDBJ databases">
        <authorList>
            <consortium name="Pathogen Informatics"/>
        </authorList>
    </citation>
    <scope>NUCLEOTIDE SEQUENCE [LARGE SCALE GENOMIC DNA]</scope>
    <source>
        <strain evidence="2">Dakar</strain>
        <strain evidence="3">Dakar, Senegal</strain>
    </source>
</reference>
<feature type="compositionally biased region" description="Basic and acidic residues" evidence="1">
    <location>
        <begin position="62"/>
        <end position="71"/>
    </location>
</feature>
<gene>
    <name evidence="2" type="ORF">SCUD_LOCUS14979</name>
</gene>
<evidence type="ECO:0000313" key="3">
    <source>
        <dbReference type="Proteomes" id="UP000279833"/>
    </source>
</evidence>
<feature type="region of interest" description="Disordered" evidence="1">
    <location>
        <begin position="51"/>
        <end position="71"/>
    </location>
</feature>
<keyword evidence="3" id="KW-1185">Reference proteome</keyword>
<organism evidence="4">
    <name type="scientific">Schistosoma curassoni</name>
    <dbReference type="NCBI Taxonomy" id="6186"/>
    <lineage>
        <taxon>Eukaryota</taxon>
        <taxon>Metazoa</taxon>
        <taxon>Spiralia</taxon>
        <taxon>Lophotrochozoa</taxon>
        <taxon>Platyhelminthes</taxon>
        <taxon>Trematoda</taxon>
        <taxon>Digenea</taxon>
        <taxon>Strigeidida</taxon>
        <taxon>Schistosomatoidea</taxon>
        <taxon>Schistosomatidae</taxon>
        <taxon>Schistosoma</taxon>
    </lineage>
</organism>
<name>A0A183KIX3_9TREM</name>
<feature type="region of interest" description="Disordered" evidence="1">
    <location>
        <begin position="1"/>
        <end position="30"/>
    </location>
</feature>
<reference evidence="4" key="1">
    <citation type="submission" date="2016-06" db="UniProtKB">
        <authorList>
            <consortium name="WormBaseParasite"/>
        </authorList>
    </citation>
    <scope>IDENTIFICATION</scope>
</reference>
<evidence type="ECO:0000313" key="4">
    <source>
        <dbReference type="WBParaSite" id="SCUD_0001498201-mRNA-1"/>
    </source>
</evidence>
<evidence type="ECO:0000313" key="2">
    <source>
        <dbReference type="EMBL" id="VDP58042.1"/>
    </source>
</evidence>
<feature type="compositionally biased region" description="Basic and acidic residues" evidence="1">
    <location>
        <begin position="16"/>
        <end position="29"/>
    </location>
</feature>
<accession>A0A183KIX3</accession>